<dbReference type="Proteomes" id="UP000199421">
    <property type="component" value="Unassembled WGS sequence"/>
</dbReference>
<gene>
    <name evidence="2" type="ORF">SAMN05661044_01355</name>
</gene>
<dbReference type="AlphaFoldDB" id="A0A1H7KHI0"/>
<name>A0A1H7KHI0_OLID1</name>
<sequence length="223" mass="24653">MLGLRYYRRNPLKQERMAKFINMTCFSGSVGGFVGCMGPFGFYVRSKPKKSLKPPTAGQLATRAKMALVGGYLKPLKEMVYLGFAASYKVKSKTAAMNMAVAHAMHNAIGGTYPDLSIKPEQIVLSRGKVPKLWKPQVQLQGKQLHVTWRPLANFCSFADDCVYVLGYNVKAKTVAVREAVREAASVTIDLEAEPPGSTVHLYVCVSNRESKLFSNSQYLGEF</sequence>
<proteinExistence type="predicted"/>
<feature type="transmembrane region" description="Helical" evidence="1">
    <location>
        <begin position="20"/>
        <end position="44"/>
    </location>
</feature>
<dbReference type="STRING" id="407022.SAMN05661044_01355"/>
<dbReference type="InterPro" id="IPR046233">
    <property type="entry name" value="DUF6266"/>
</dbReference>
<accession>A0A1H7KHI0</accession>
<evidence type="ECO:0000256" key="1">
    <source>
        <dbReference type="SAM" id="Phobius"/>
    </source>
</evidence>
<protein>
    <submittedName>
        <fullName evidence="2">Uncharacterized protein</fullName>
    </submittedName>
</protein>
<dbReference type="EMBL" id="FOAF01000001">
    <property type="protein sequence ID" value="SEK86249.1"/>
    <property type="molecule type" value="Genomic_DNA"/>
</dbReference>
<dbReference type="Pfam" id="PF19781">
    <property type="entry name" value="DUF6266"/>
    <property type="match status" value="1"/>
</dbReference>
<reference evidence="3" key="1">
    <citation type="submission" date="2016-10" db="EMBL/GenBank/DDBJ databases">
        <authorList>
            <person name="Varghese N."/>
            <person name="Submissions S."/>
        </authorList>
    </citation>
    <scope>NUCLEOTIDE SEQUENCE [LARGE SCALE GENOMIC DNA]</scope>
    <source>
        <strain evidence="3">DSM 18733</strain>
    </source>
</reference>
<keyword evidence="1" id="KW-0472">Membrane</keyword>
<keyword evidence="1" id="KW-0812">Transmembrane</keyword>
<keyword evidence="1" id="KW-1133">Transmembrane helix</keyword>
<evidence type="ECO:0000313" key="3">
    <source>
        <dbReference type="Proteomes" id="UP000199421"/>
    </source>
</evidence>
<evidence type="ECO:0000313" key="2">
    <source>
        <dbReference type="EMBL" id="SEK86249.1"/>
    </source>
</evidence>
<organism evidence="2 3">
    <name type="scientific">Olivibacter domesticus</name>
    <name type="common">Pseudosphingobacterium domesticum</name>
    <dbReference type="NCBI Taxonomy" id="407022"/>
    <lineage>
        <taxon>Bacteria</taxon>
        <taxon>Pseudomonadati</taxon>
        <taxon>Bacteroidota</taxon>
        <taxon>Sphingobacteriia</taxon>
        <taxon>Sphingobacteriales</taxon>
        <taxon>Sphingobacteriaceae</taxon>
        <taxon>Olivibacter</taxon>
    </lineage>
</organism>
<keyword evidence="3" id="KW-1185">Reference proteome</keyword>